<dbReference type="Pfam" id="PF13673">
    <property type="entry name" value="Acetyltransf_10"/>
    <property type="match status" value="1"/>
</dbReference>
<dbReference type="InterPro" id="IPR000182">
    <property type="entry name" value="GNAT_dom"/>
</dbReference>
<accession>A0A010YSY9</accession>
<evidence type="ECO:0000313" key="3">
    <source>
        <dbReference type="Proteomes" id="UP000053380"/>
    </source>
</evidence>
<dbReference type="HOGENOM" id="CLU_1795097_0_0_9"/>
<proteinExistence type="predicted"/>
<sequence>MQIITCTEEHKDRLTEMWLISVHRTLYDLDPGDIEGYVHLFQENIVDKMELHGVRSRFGGELTGFIAMNGPKVELLVVHPHYQGQGISDLLLEHVAKRGELVVDVTEQAPDVYEYYQRLGFIEAGRSGTTLHLIRPSLIEQTGA</sequence>
<evidence type="ECO:0000259" key="1">
    <source>
        <dbReference type="PROSITE" id="PS51186"/>
    </source>
</evidence>
<dbReference type="RefSeq" id="WP_051506770.1">
    <property type="nucleotide sequence ID" value="NZ_KK073875.1"/>
</dbReference>
<protein>
    <submittedName>
        <fullName evidence="2">Acetyltransferase</fullName>
    </submittedName>
</protein>
<reference evidence="2 3" key="1">
    <citation type="submission" date="2013-07" db="EMBL/GenBank/DDBJ databases">
        <authorList>
            <consortium name="DOE Joint Genome Institute"/>
            <person name="Anderson I."/>
            <person name="Huntemann M."/>
            <person name="Han J."/>
            <person name="Chen A."/>
            <person name="Kyrpides N."/>
            <person name="Mavromatis K."/>
            <person name="Markowitz V."/>
            <person name="Palaniappan K."/>
            <person name="Ivanova N."/>
            <person name="Schaumberg A."/>
            <person name="Pati A."/>
            <person name="Liolios K."/>
            <person name="Nordberg H.P."/>
            <person name="Cantor M.N."/>
            <person name="Hua S.X."/>
            <person name="Woyke T."/>
        </authorList>
    </citation>
    <scope>NUCLEOTIDE SEQUENCE [LARGE SCALE GENOMIC DNA]</scope>
    <source>
        <strain evidence="2 3">DSM 19268</strain>
    </source>
</reference>
<dbReference type="AlphaFoldDB" id="A0A010YSY9"/>
<dbReference type="Gene3D" id="3.40.630.30">
    <property type="match status" value="1"/>
</dbReference>
<keyword evidence="3" id="KW-1185">Reference proteome</keyword>
<dbReference type="GO" id="GO:0016747">
    <property type="term" value="F:acyltransferase activity, transferring groups other than amino-acyl groups"/>
    <property type="evidence" value="ECO:0007669"/>
    <property type="project" value="InterPro"/>
</dbReference>
<dbReference type="InterPro" id="IPR016181">
    <property type="entry name" value="Acyl_CoA_acyltransferase"/>
</dbReference>
<dbReference type="OrthoDB" id="9800962at2"/>
<organism evidence="2 3">
    <name type="scientific">Saccharibacillus sacchari DSM 19268</name>
    <dbReference type="NCBI Taxonomy" id="915437"/>
    <lineage>
        <taxon>Bacteria</taxon>
        <taxon>Bacillati</taxon>
        <taxon>Bacillota</taxon>
        <taxon>Bacilli</taxon>
        <taxon>Bacillales</taxon>
        <taxon>Paenibacillaceae</taxon>
        <taxon>Saccharibacillus</taxon>
    </lineage>
</organism>
<name>A0A010YSY9_9BACL</name>
<feature type="domain" description="N-acetyltransferase" evidence="1">
    <location>
        <begin position="1"/>
        <end position="139"/>
    </location>
</feature>
<gene>
    <name evidence="2" type="ORF">SacsacDRAFT_0235</name>
</gene>
<dbReference type="CDD" id="cd04301">
    <property type="entry name" value="NAT_SF"/>
    <property type="match status" value="1"/>
</dbReference>
<comment type="caution">
    <text evidence="2">The sequence shown here is derived from an EMBL/GenBank/DDBJ whole genome shotgun (WGS) entry which is preliminary data.</text>
</comment>
<dbReference type="EMBL" id="JFBU01000001">
    <property type="protein sequence ID" value="EXG83270.1"/>
    <property type="molecule type" value="Genomic_DNA"/>
</dbReference>
<dbReference type="Proteomes" id="UP000053380">
    <property type="component" value="Unassembled WGS sequence"/>
</dbReference>
<dbReference type="PROSITE" id="PS51186">
    <property type="entry name" value="GNAT"/>
    <property type="match status" value="1"/>
</dbReference>
<keyword evidence="2" id="KW-0808">Transferase</keyword>
<dbReference type="SUPFAM" id="SSF55729">
    <property type="entry name" value="Acyl-CoA N-acyltransferases (Nat)"/>
    <property type="match status" value="1"/>
</dbReference>
<evidence type="ECO:0000313" key="2">
    <source>
        <dbReference type="EMBL" id="EXG83270.1"/>
    </source>
</evidence>